<comment type="subcellular location">
    <subcellularLocation>
        <location evidence="1">Cell membrane</location>
        <topology evidence="1">Multi-pass membrane protein</topology>
    </subcellularLocation>
</comment>
<accession>A0A451GHK3</accession>
<evidence type="ECO:0000256" key="3">
    <source>
        <dbReference type="ARBA" id="ARBA00022692"/>
    </source>
</evidence>
<evidence type="ECO:0000313" key="8">
    <source>
        <dbReference type="Proteomes" id="UP000287168"/>
    </source>
</evidence>
<feature type="transmembrane region" description="Helical" evidence="6">
    <location>
        <begin position="134"/>
        <end position="156"/>
    </location>
</feature>
<dbReference type="AlphaFoldDB" id="A0A451GHK3"/>
<feature type="transmembrane region" description="Helical" evidence="6">
    <location>
        <begin position="30"/>
        <end position="47"/>
    </location>
</feature>
<keyword evidence="5 6" id="KW-0472">Membrane</keyword>
<sequence length="242" mass="25075">MSGEAQAQSVPYCGPAPGPEAVLSSWNTDPALLMALAAGLIAGLTYSNRRGVFLLAWGMMVLAFVSPLCALSSAFFAARALHHIVILGVIAPCLAIALPLRGGGAAPAFAVSLLALIAWHLPVVYSAAWNSAVVYWLMQGLLLLPAWGFWSAALAADRNEEGFAIAAMIGALAGVMGLIGAVLTFSTQPLYSEHLTATLAFGVDPLSDQRAAGLLMWVPGLLPTGILAALLARRTWARGLAA</sequence>
<keyword evidence="2" id="KW-1003">Cell membrane</keyword>
<evidence type="ECO:0000256" key="5">
    <source>
        <dbReference type="ARBA" id="ARBA00023136"/>
    </source>
</evidence>
<feature type="transmembrane region" description="Helical" evidence="6">
    <location>
        <begin position="81"/>
        <end position="100"/>
    </location>
</feature>
<comment type="caution">
    <text evidence="7">The sequence shown here is derived from an EMBL/GenBank/DDBJ whole genome shotgun (WGS) entry which is preliminary data.</text>
</comment>
<dbReference type="Pfam" id="PF09678">
    <property type="entry name" value="Caa3_CtaG"/>
    <property type="match status" value="1"/>
</dbReference>
<protein>
    <submittedName>
        <fullName evidence="7">Cytochrome c oxidase assembly protein</fullName>
    </submittedName>
</protein>
<dbReference type="InterPro" id="IPR019108">
    <property type="entry name" value="Caa3_assmbl_CtaG-rel"/>
</dbReference>
<reference evidence="7 8" key="1">
    <citation type="journal article" date="2015" name="Int. J. Syst. Evol. Microbiol.">
        <title>Gemmobacter intermedius sp. nov., isolated from a white stork (Ciconia ciconia).</title>
        <authorList>
            <person name="Kampfer P."/>
            <person name="Jerzak L."/>
            <person name="Wilharm G."/>
            <person name="Golke J."/>
            <person name="Busse H.J."/>
            <person name="Glaeser S.P."/>
        </authorList>
    </citation>
    <scope>NUCLEOTIDE SEQUENCE [LARGE SCALE GENOMIC DNA]</scope>
    <source>
        <strain evidence="7 8">119/4</strain>
    </source>
</reference>
<name>A0A451GHK3_9RHOB</name>
<feature type="transmembrane region" description="Helical" evidence="6">
    <location>
        <begin position="54"/>
        <end position="75"/>
    </location>
</feature>
<evidence type="ECO:0000256" key="4">
    <source>
        <dbReference type="ARBA" id="ARBA00022989"/>
    </source>
</evidence>
<dbReference type="OrthoDB" id="259025at2"/>
<dbReference type="GO" id="GO:0005886">
    <property type="term" value="C:plasma membrane"/>
    <property type="evidence" value="ECO:0007669"/>
    <property type="project" value="UniProtKB-SubCell"/>
</dbReference>
<feature type="transmembrane region" description="Helical" evidence="6">
    <location>
        <begin position="107"/>
        <end position="128"/>
    </location>
</feature>
<feature type="transmembrane region" description="Helical" evidence="6">
    <location>
        <begin position="214"/>
        <end position="232"/>
    </location>
</feature>
<keyword evidence="3 6" id="KW-0812">Transmembrane</keyword>
<dbReference type="Proteomes" id="UP000287168">
    <property type="component" value="Unassembled WGS sequence"/>
</dbReference>
<dbReference type="EMBL" id="SBLC01000037">
    <property type="protein sequence ID" value="RWY38435.1"/>
    <property type="molecule type" value="Genomic_DNA"/>
</dbReference>
<evidence type="ECO:0000256" key="2">
    <source>
        <dbReference type="ARBA" id="ARBA00022475"/>
    </source>
</evidence>
<feature type="transmembrane region" description="Helical" evidence="6">
    <location>
        <begin position="163"/>
        <end position="185"/>
    </location>
</feature>
<organism evidence="7 8">
    <name type="scientific">Falsigemmobacter intermedius</name>
    <dbReference type="NCBI Taxonomy" id="1553448"/>
    <lineage>
        <taxon>Bacteria</taxon>
        <taxon>Pseudomonadati</taxon>
        <taxon>Pseudomonadota</taxon>
        <taxon>Alphaproteobacteria</taxon>
        <taxon>Rhodobacterales</taxon>
        <taxon>Paracoccaceae</taxon>
        <taxon>Falsigemmobacter</taxon>
    </lineage>
</organism>
<evidence type="ECO:0000256" key="1">
    <source>
        <dbReference type="ARBA" id="ARBA00004651"/>
    </source>
</evidence>
<gene>
    <name evidence="7" type="ORF">EP867_16300</name>
</gene>
<evidence type="ECO:0000256" key="6">
    <source>
        <dbReference type="SAM" id="Phobius"/>
    </source>
</evidence>
<proteinExistence type="predicted"/>
<evidence type="ECO:0000313" key="7">
    <source>
        <dbReference type="EMBL" id="RWY38435.1"/>
    </source>
</evidence>
<keyword evidence="8" id="KW-1185">Reference proteome</keyword>
<keyword evidence="4 6" id="KW-1133">Transmembrane helix</keyword>